<keyword evidence="3" id="KW-1185">Reference proteome</keyword>
<comment type="caution">
    <text evidence="2">The sequence shown here is derived from an EMBL/GenBank/DDBJ whole genome shotgun (WGS) entry which is preliminary data.</text>
</comment>
<feature type="transmembrane region" description="Helical" evidence="1">
    <location>
        <begin position="49"/>
        <end position="67"/>
    </location>
</feature>
<evidence type="ECO:0000256" key="1">
    <source>
        <dbReference type="SAM" id="Phobius"/>
    </source>
</evidence>
<sequence length="68" mass="6946">MLFIIGAVLVLALLLGAAITAMARAAREGQKTAQALAPRMEGNGMEKVSYAALLLLMLGVTSGFLGGL</sequence>
<evidence type="ECO:0000313" key="2">
    <source>
        <dbReference type="EMBL" id="MFH0253108.1"/>
    </source>
</evidence>
<name>A0ABW7I4U3_9RHOB</name>
<dbReference type="RefSeq" id="WP_377168328.1">
    <property type="nucleotide sequence ID" value="NZ_JBHTJC010000001.1"/>
</dbReference>
<keyword evidence="1" id="KW-0472">Membrane</keyword>
<dbReference type="EMBL" id="JBIHMM010000001">
    <property type="protein sequence ID" value="MFH0253108.1"/>
    <property type="molecule type" value="Genomic_DNA"/>
</dbReference>
<reference evidence="2 3" key="1">
    <citation type="submission" date="2024-10" db="EMBL/GenBank/DDBJ databases">
        <authorList>
            <person name="Yang X.-N."/>
        </authorList>
    </citation>
    <scope>NUCLEOTIDE SEQUENCE [LARGE SCALE GENOMIC DNA]</scope>
    <source>
        <strain evidence="2 3">CAU 1059</strain>
    </source>
</reference>
<dbReference type="Proteomes" id="UP001607157">
    <property type="component" value="Unassembled WGS sequence"/>
</dbReference>
<keyword evidence="1" id="KW-1133">Transmembrane helix</keyword>
<organism evidence="2 3">
    <name type="scientific">Roseovarius aquimarinus</name>
    <dbReference type="NCBI Taxonomy" id="1229156"/>
    <lineage>
        <taxon>Bacteria</taxon>
        <taxon>Pseudomonadati</taxon>
        <taxon>Pseudomonadota</taxon>
        <taxon>Alphaproteobacteria</taxon>
        <taxon>Rhodobacterales</taxon>
        <taxon>Roseobacteraceae</taxon>
        <taxon>Roseovarius</taxon>
    </lineage>
</organism>
<keyword evidence="1" id="KW-0812">Transmembrane</keyword>
<proteinExistence type="predicted"/>
<gene>
    <name evidence="2" type="ORF">ACGRVM_04345</name>
</gene>
<accession>A0ABW7I4U3</accession>
<evidence type="ECO:0008006" key="4">
    <source>
        <dbReference type="Google" id="ProtNLM"/>
    </source>
</evidence>
<protein>
    <recommendedName>
        <fullName evidence="4">HIG1 domain-containing protein</fullName>
    </recommendedName>
</protein>
<evidence type="ECO:0000313" key="3">
    <source>
        <dbReference type="Proteomes" id="UP001607157"/>
    </source>
</evidence>